<dbReference type="PANTHER" id="PTHR12277">
    <property type="entry name" value="ALPHA/BETA HYDROLASE DOMAIN-CONTAINING PROTEIN"/>
    <property type="match status" value="1"/>
</dbReference>
<dbReference type="RefSeq" id="WP_284137798.1">
    <property type="nucleotide sequence ID" value="NZ_JASJUT010000007.1"/>
</dbReference>
<proteinExistence type="predicted"/>
<dbReference type="Pfam" id="PF00561">
    <property type="entry name" value="Abhydrolase_1"/>
    <property type="match status" value="1"/>
</dbReference>
<accession>A0ABT7ENJ8</accession>
<dbReference type="EMBL" id="JASJUT010000007">
    <property type="protein sequence ID" value="MDK2596583.1"/>
    <property type="molecule type" value="Genomic_DNA"/>
</dbReference>
<feature type="domain" description="AB hydrolase-1" evidence="3">
    <location>
        <begin position="80"/>
        <end position="193"/>
    </location>
</feature>
<protein>
    <recommendedName>
        <fullName evidence="1">Type IV secretion system putative lipoprotein virB7</fullName>
    </recommendedName>
</protein>
<dbReference type="SUPFAM" id="SSF53474">
    <property type="entry name" value="alpha/beta-Hydrolases"/>
    <property type="match status" value="1"/>
</dbReference>
<keyword evidence="2" id="KW-0732">Signal</keyword>
<dbReference type="Pfam" id="PF08139">
    <property type="entry name" value="LPAM_1"/>
    <property type="match status" value="1"/>
</dbReference>
<organism evidence="4 5">
    <name type="scientific">Pseudoalteromonas obscura</name>
    <dbReference type="NCBI Taxonomy" id="3048491"/>
    <lineage>
        <taxon>Bacteria</taxon>
        <taxon>Pseudomonadati</taxon>
        <taxon>Pseudomonadota</taxon>
        <taxon>Gammaproteobacteria</taxon>
        <taxon>Alteromonadales</taxon>
        <taxon>Pseudoalteromonadaceae</taxon>
        <taxon>Pseudoalteromonas</taxon>
    </lineage>
</organism>
<dbReference type="PANTHER" id="PTHR12277:SF81">
    <property type="entry name" value="PROTEIN ABHD13"/>
    <property type="match status" value="1"/>
</dbReference>
<evidence type="ECO:0000313" key="4">
    <source>
        <dbReference type="EMBL" id="MDK2596583.1"/>
    </source>
</evidence>
<dbReference type="InterPro" id="IPR000073">
    <property type="entry name" value="AB_hydrolase_1"/>
</dbReference>
<gene>
    <name evidence="4" type="ORF">QNM18_16160</name>
</gene>
<dbReference type="GO" id="GO:0016787">
    <property type="term" value="F:hydrolase activity"/>
    <property type="evidence" value="ECO:0007669"/>
    <property type="project" value="UniProtKB-KW"/>
</dbReference>
<dbReference type="Gene3D" id="3.40.50.1820">
    <property type="entry name" value="alpha/beta hydrolase"/>
    <property type="match status" value="1"/>
</dbReference>
<evidence type="ECO:0000313" key="5">
    <source>
        <dbReference type="Proteomes" id="UP001231915"/>
    </source>
</evidence>
<comment type="caution">
    <text evidence="4">The sequence shown here is derived from an EMBL/GenBank/DDBJ whole genome shotgun (WGS) entry which is preliminary data.</text>
</comment>
<evidence type="ECO:0000256" key="1">
    <source>
        <dbReference type="ARBA" id="ARBA00017922"/>
    </source>
</evidence>
<evidence type="ECO:0000256" key="2">
    <source>
        <dbReference type="ARBA" id="ARBA00022729"/>
    </source>
</evidence>
<name>A0ABT7ENJ8_9GAMM</name>
<keyword evidence="4" id="KW-0378">Hydrolase</keyword>
<keyword evidence="5" id="KW-1185">Reference proteome</keyword>
<dbReference type="InterPro" id="IPR012640">
    <property type="entry name" value="Membr_lipoprot_lipid_attach_CS"/>
</dbReference>
<sequence>MKKTILALGLATALTGCSVSIKESNFISQDEVVTYYSRDFVEKLNAKTPEHAIRPISIQVNGEAVVLHGLHFDHANTKDTILYIPGNGMSVEKSVSTELSDIVKYDYDIVVFDRRGLGASNGTATISTLISDAQLSYEFSKNELGAEKLIVHGFSLGSFIAAQVAKSNSIDGLVMQGSATNVADWIDEAIPWYKKMWVDVQVDDVFFSVNNAQVLSDYYQGPLLVIGGSKDKQTPVSLSHRLYDASQSIDKQIVISEEAGHYKMFDNKQVRLAYEEFLNKI</sequence>
<evidence type="ECO:0000259" key="3">
    <source>
        <dbReference type="Pfam" id="PF00561"/>
    </source>
</evidence>
<reference evidence="4 5" key="1">
    <citation type="submission" date="2023-05" db="EMBL/GenBank/DDBJ databases">
        <title>Pseudoalteromonas ardens sp. nov., Pseudoalteromonas obscura sp. nov., and Pseudoalteromonas umbrosa sp. nov., isolated from the coral Montipora capitata.</title>
        <authorList>
            <person name="Thomas E.M."/>
            <person name="Smith E.M."/>
            <person name="Papke E."/>
            <person name="Shlafstein M.D."/>
            <person name="Oline D.K."/>
            <person name="Videau P."/>
            <person name="Saw J.H."/>
            <person name="Strangman W.K."/>
            <person name="Ushijima B."/>
        </authorList>
    </citation>
    <scope>NUCLEOTIDE SEQUENCE [LARGE SCALE GENOMIC DNA]</scope>
    <source>
        <strain evidence="4 5">P94</strain>
    </source>
</reference>
<dbReference type="Proteomes" id="UP001231915">
    <property type="component" value="Unassembled WGS sequence"/>
</dbReference>
<dbReference type="InterPro" id="IPR029058">
    <property type="entry name" value="AB_hydrolase_fold"/>
</dbReference>
<dbReference type="PROSITE" id="PS51257">
    <property type="entry name" value="PROKAR_LIPOPROTEIN"/>
    <property type="match status" value="1"/>
</dbReference>